<dbReference type="RefSeq" id="XP_056555419.1">
    <property type="nucleotide sequence ID" value="XM_056700006.1"/>
</dbReference>
<organism evidence="3 4">
    <name type="scientific">Penicillium cataractarum</name>
    <dbReference type="NCBI Taxonomy" id="2100454"/>
    <lineage>
        <taxon>Eukaryota</taxon>
        <taxon>Fungi</taxon>
        <taxon>Dikarya</taxon>
        <taxon>Ascomycota</taxon>
        <taxon>Pezizomycotina</taxon>
        <taxon>Eurotiomycetes</taxon>
        <taxon>Eurotiomycetidae</taxon>
        <taxon>Eurotiales</taxon>
        <taxon>Aspergillaceae</taxon>
        <taxon>Penicillium</taxon>
    </lineage>
</organism>
<dbReference type="AlphaFoldDB" id="A0A9W9S323"/>
<accession>A0A9W9S323</accession>
<dbReference type="EMBL" id="JAPZBS010000005">
    <property type="protein sequence ID" value="KAJ5370985.1"/>
    <property type="molecule type" value="Genomic_DNA"/>
</dbReference>
<evidence type="ECO:0000259" key="2">
    <source>
        <dbReference type="Pfam" id="PF12766"/>
    </source>
</evidence>
<evidence type="ECO:0000313" key="4">
    <source>
        <dbReference type="Proteomes" id="UP001147782"/>
    </source>
</evidence>
<reference evidence="3" key="1">
    <citation type="submission" date="2022-11" db="EMBL/GenBank/DDBJ databases">
        <authorList>
            <person name="Petersen C."/>
        </authorList>
    </citation>
    <scope>NUCLEOTIDE SEQUENCE</scope>
    <source>
        <strain evidence="3">IBT 29864</strain>
    </source>
</reference>
<evidence type="ECO:0000256" key="1">
    <source>
        <dbReference type="SAM" id="MobiDB-lite"/>
    </source>
</evidence>
<dbReference type="GO" id="GO:0010181">
    <property type="term" value="F:FMN binding"/>
    <property type="evidence" value="ECO:0007669"/>
    <property type="project" value="InterPro"/>
</dbReference>
<feature type="domain" description="Pyridoxamine 5'-phosphate oxidase Alr4036 family FMN-binding" evidence="2">
    <location>
        <begin position="10"/>
        <end position="128"/>
    </location>
</feature>
<dbReference type="PANTHER" id="PTHR28243">
    <property type="entry name" value="AGL049CP"/>
    <property type="match status" value="1"/>
</dbReference>
<keyword evidence="4" id="KW-1185">Reference proteome</keyword>
<dbReference type="PANTHER" id="PTHR28243:SF1">
    <property type="entry name" value="PYRIDOXAMINE 5'-PHOSPHATE OXIDASE ALR4036 FAMILY FMN-BINDING DOMAIN-CONTAINING PROTEIN"/>
    <property type="match status" value="1"/>
</dbReference>
<protein>
    <recommendedName>
        <fullName evidence="2">Pyridoxamine 5'-phosphate oxidase Alr4036 family FMN-binding domain-containing protein</fullName>
    </recommendedName>
</protein>
<dbReference type="SUPFAM" id="SSF50475">
    <property type="entry name" value="FMN-binding split barrel"/>
    <property type="match status" value="1"/>
</dbReference>
<evidence type="ECO:0000313" key="3">
    <source>
        <dbReference type="EMBL" id="KAJ5370985.1"/>
    </source>
</evidence>
<feature type="region of interest" description="Disordered" evidence="1">
    <location>
        <begin position="182"/>
        <end position="205"/>
    </location>
</feature>
<proteinExistence type="predicted"/>
<dbReference type="Proteomes" id="UP001147782">
    <property type="component" value="Unassembled WGS sequence"/>
</dbReference>
<dbReference type="InterPro" id="IPR012349">
    <property type="entry name" value="Split_barrel_FMN-bd"/>
</dbReference>
<dbReference type="Gene3D" id="2.30.110.10">
    <property type="entry name" value="Electron Transport, Fmn-binding Protein, Chain A"/>
    <property type="match status" value="1"/>
</dbReference>
<sequence length="272" mass="31424">MSLSISKDRAPWRNLLDSHLKQTNGYEFTIATVGYDSQERLVPRVRTCGFRGFFPELELHPSGQKDMDQQVEDGGNPYLFESDLLTFTTDVRMEKLEQLESTGNHIEAMFWLKEVMVQWRIKGKAYSIGSPNPESESECGLRPELFEALRVKEDYRGDLSGDADKWTWEKAVTKYFANHSPVMRGSFRNPPPGQPRSQLPSNPDLRLGQKVTNLHDPVARKNFRVVLILPEEVESLDLSDLDDVRRRKWTLVMDEDDEDGPHGKWEETEIWP</sequence>
<dbReference type="OrthoDB" id="5394411at2759"/>
<dbReference type="GeneID" id="81439185"/>
<gene>
    <name evidence="3" type="ORF">N7496_007077</name>
</gene>
<dbReference type="InterPro" id="IPR024624">
    <property type="entry name" value="Pyridox_Oxase_Alr4036_FMN-bd"/>
</dbReference>
<name>A0A9W9S323_9EURO</name>
<comment type="caution">
    <text evidence="3">The sequence shown here is derived from an EMBL/GenBank/DDBJ whole genome shotgun (WGS) entry which is preliminary data.</text>
</comment>
<reference evidence="3" key="2">
    <citation type="journal article" date="2023" name="IMA Fungus">
        <title>Comparative genomic study of the Penicillium genus elucidates a diverse pangenome and 15 lateral gene transfer events.</title>
        <authorList>
            <person name="Petersen C."/>
            <person name="Sorensen T."/>
            <person name="Nielsen M.R."/>
            <person name="Sondergaard T.E."/>
            <person name="Sorensen J.L."/>
            <person name="Fitzpatrick D.A."/>
            <person name="Frisvad J.C."/>
            <person name="Nielsen K.L."/>
        </authorList>
    </citation>
    <scope>NUCLEOTIDE SEQUENCE</scope>
    <source>
        <strain evidence="3">IBT 29864</strain>
    </source>
</reference>
<dbReference type="Pfam" id="PF12766">
    <property type="entry name" value="Pyridox_oxase_2"/>
    <property type="match status" value="1"/>
</dbReference>